<comment type="caution">
    <text evidence="12">The sequence shown here is derived from an EMBL/GenBank/DDBJ whole genome shotgun (WGS) entry which is preliminary data.</text>
</comment>
<sequence length="635" mass="71640">YKMNNFTTQERNIQEMDSVYVNITDSGDEEMAEIAETPSSLAYNAYPYHHLDLNDDEEDEIEYSDEESSPTDNNTLLNNITAEIIEVTDQQNSVVKTSEEKEKSNTDTVMRTNSALTVKDKITGYAEINTVENTKDNTSETIAKENNVHQSTIAERNMTIDQITINNNNRECIVNKSKTPETMDARLDRDANVAKTKNLAIGVNQPKIVETDNIIIDQPIVNEISLVGARGIEYDQLTTVENTRVENATLKADTSKTVKGWICQTILFKTKDRERIYLVCQMTKVRLDSSIEQSSFSDDRITLNGNIHTSLNDSSENLSRFTQRNRKRQPQPQPPNISLYEAVPKRRHLKTGFVYDIVMSYHATLNPIDIHPEDPRRIYKIYAVLEKNGLLAECQRIKSRKATREEITQDRSKFLEFEEIYDSMYFNSSSFESGLYAAGSLIALLEALVNDVIKNAFAIIRPPGHHAEHDTPMGFCLFNNVAIATRHCMKKLNVKKTVIVDWDIHFGNGTQSIFQEDPDVLYISLHRYDDQKFYPADRKGAVDYTGKGEGEGKTVNIPWPCAGMSDADYLYAFRETVVPIIMEFDPELLIVSAGFDAAVGDPIGECNVTPAGYAHMTHMLKSVNNGKMAIALEGG</sequence>
<feature type="non-terminal residue" evidence="12">
    <location>
        <position position="635"/>
    </location>
</feature>
<dbReference type="STRING" id="4846.A0A367IYY6"/>
<organism evidence="12 13">
    <name type="scientific">Rhizopus stolonifer</name>
    <name type="common">Rhizopus nigricans</name>
    <dbReference type="NCBI Taxonomy" id="4846"/>
    <lineage>
        <taxon>Eukaryota</taxon>
        <taxon>Fungi</taxon>
        <taxon>Fungi incertae sedis</taxon>
        <taxon>Mucoromycota</taxon>
        <taxon>Mucoromycotina</taxon>
        <taxon>Mucoromycetes</taxon>
        <taxon>Mucorales</taxon>
        <taxon>Mucorineae</taxon>
        <taxon>Rhizopodaceae</taxon>
        <taxon>Rhizopus</taxon>
    </lineage>
</organism>
<dbReference type="InterPro" id="IPR023696">
    <property type="entry name" value="Ureohydrolase_dom_sf"/>
</dbReference>
<dbReference type="Pfam" id="PF00850">
    <property type="entry name" value="Hist_deacetyl"/>
    <property type="match status" value="1"/>
</dbReference>
<evidence type="ECO:0000256" key="3">
    <source>
        <dbReference type="ARBA" id="ARBA00012111"/>
    </source>
</evidence>
<feature type="non-terminal residue" evidence="12">
    <location>
        <position position="1"/>
    </location>
</feature>
<evidence type="ECO:0000256" key="9">
    <source>
        <dbReference type="ARBA" id="ARBA00023242"/>
    </source>
</evidence>
<evidence type="ECO:0000256" key="4">
    <source>
        <dbReference type="ARBA" id="ARBA00022491"/>
    </source>
</evidence>
<accession>A0A367IYY6</accession>
<keyword evidence="4" id="KW-0678">Repressor</keyword>
<dbReference type="EMBL" id="PJQM01004938">
    <property type="protein sequence ID" value="RCH82898.1"/>
    <property type="molecule type" value="Genomic_DNA"/>
</dbReference>
<comment type="similarity">
    <text evidence="2">Belongs to the histone deacetylase family. HD type 2 subfamily.</text>
</comment>
<evidence type="ECO:0000259" key="11">
    <source>
        <dbReference type="Pfam" id="PF00850"/>
    </source>
</evidence>
<dbReference type="AlphaFoldDB" id="A0A367IYY6"/>
<dbReference type="InterPro" id="IPR023801">
    <property type="entry name" value="His_deacetylse_dom"/>
</dbReference>
<protein>
    <recommendedName>
        <fullName evidence="3">histone deacetylase</fullName>
        <ecNumber evidence="3">3.5.1.98</ecNumber>
    </recommendedName>
</protein>
<feature type="region of interest" description="Disordered" evidence="10">
    <location>
        <begin position="315"/>
        <end position="338"/>
    </location>
</feature>
<dbReference type="SUPFAM" id="SSF52768">
    <property type="entry name" value="Arginase/deacetylase"/>
    <property type="match status" value="1"/>
</dbReference>
<evidence type="ECO:0000256" key="5">
    <source>
        <dbReference type="ARBA" id="ARBA00022801"/>
    </source>
</evidence>
<dbReference type="GO" id="GO:0000118">
    <property type="term" value="C:histone deacetylase complex"/>
    <property type="evidence" value="ECO:0007669"/>
    <property type="project" value="TreeGrafter"/>
</dbReference>
<dbReference type="PANTHER" id="PTHR10625">
    <property type="entry name" value="HISTONE DEACETYLASE HDAC1-RELATED"/>
    <property type="match status" value="1"/>
</dbReference>
<dbReference type="PANTHER" id="PTHR10625:SF5">
    <property type="entry name" value="HISTONE DEACETYLASE"/>
    <property type="match status" value="1"/>
</dbReference>
<dbReference type="InterPro" id="IPR037138">
    <property type="entry name" value="His_deacetylse_dom_sf"/>
</dbReference>
<dbReference type="GO" id="GO:0040029">
    <property type="term" value="P:epigenetic regulation of gene expression"/>
    <property type="evidence" value="ECO:0007669"/>
    <property type="project" value="TreeGrafter"/>
</dbReference>
<evidence type="ECO:0000256" key="1">
    <source>
        <dbReference type="ARBA" id="ARBA00004123"/>
    </source>
</evidence>
<proteinExistence type="inferred from homology"/>
<dbReference type="Proteomes" id="UP000253551">
    <property type="component" value="Unassembled WGS sequence"/>
</dbReference>
<keyword evidence="6" id="KW-0156">Chromatin regulator</keyword>
<evidence type="ECO:0000256" key="8">
    <source>
        <dbReference type="ARBA" id="ARBA00023163"/>
    </source>
</evidence>
<dbReference type="PRINTS" id="PR01270">
    <property type="entry name" value="HDASUPER"/>
</dbReference>
<gene>
    <name evidence="12" type="primary">HDA1_1</name>
    <name evidence="12" type="ORF">CU098_002069</name>
</gene>
<dbReference type="OrthoDB" id="424012at2759"/>
<keyword evidence="8" id="KW-0804">Transcription</keyword>
<evidence type="ECO:0000256" key="10">
    <source>
        <dbReference type="SAM" id="MobiDB-lite"/>
    </source>
</evidence>
<evidence type="ECO:0000313" key="13">
    <source>
        <dbReference type="Proteomes" id="UP000253551"/>
    </source>
</evidence>
<evidence type="ECO:0000256" key="6">
    <source>
        <dbReference type="ARBA" id="ARBA00022853"/>
    </source>
</evidence>
<evidence type="ECO:0000313" key="12">
    <source>
        <dbReference type="EMBL" id="RCH82898.1"/>
    </source>
</evidence>
<dbReference type="EC" id="3.5.1.98" evidence="3"/>
<keyword evidence="7" id="KW-0805">Transcription regulation</keyword>
<dbReference type="Gene3D" id="3.40.800.20">
    <property type="entry name" value="Histone deacetylase domain"/>
    <property type="match status" value="1"/>
</dbReference>
<feature type="domain" description="Histone deacetylase" evidence="11">
    <location>
        <begin position="371"/>
        <end position="635"/>
    </location>
</feature>
<name>A0A367IYY6_RHIST</name>
<comment type="subcellular location">
    <subcellularLocation>
        <location evidence="1">Nucleus</location>
    </subcellularLocation>
</comment>
<keyword evidence="13" id="KW-1185">Reference proteome</keyword>
<keyword evidence="5" id="KW-0378">Hydrolase</keyword>
<dbReference type="GO" id="GO:0141221">
    <property type="term" value="F:histone deacetylase activity, hydrolytic mechanism"/>
    <property type="evidence" value="ECO:0007669"/>
    <property type="project" value="UniProtKB-EC"/>
</dbReference>
<evidence type="ECO:0000256" key="2">
    <source>
        <dbReference type="ARBA" id="ARBA00007738"/>
    </source>
</evidence>
<reference evidence="12 13" key="1">
    <citation type="journal article" date="2018" name="G3 (Bethesda)">
        <title>Phylogenetic and Phylogenomic Definition of Rhizopus Species.</title>
        <authorList>
            <person name="Gryganskyi A.P."/>
            <person name="Golan J."/>
            <person name="Dolatabadi S."/>
            <person name="Mondo S."/>
            <person name="Robb S."/>
            <person name="Idnurm A."/>
            <person name="Muszewska A."/>
            <person name="Steczkiewicz K."/>
            <person name="Masonjones S."/>
            <person name="Liao H.L."/>
            <person name="Gajdeczka M.T."/>
            <person name="Anike F."/>
            <person name="Vuek A."/>
            <person name="Anishchenko I.M."/>
            <person name="Voigt K."/>
            <person name="de Hoog G.S."/>
            <person name="Smith M.E."/>
            <person name="Heitman J."/>
            <person name="Vilgalys R."/>
            <person name="Stajich J.E."/>
        </authorList>
    </citation>
    <scope>NUCLEOTIDE SEQUENCE [LARGE SCALE GENOMIC DNA]</scope>
    <source>
        <strain evidence="12 13">LSU 92-RS-03</strain>
    </source>
</reference>
<dbReference type="InterPro" id="IPR000286">
    <property type="entry name" value="HDACs"/>
</dbReference>
<keyword evidence="9" id="KW-0539">Nucleus</keyword>
<evidence type="ECO:0000256" key="7">
    <source>
        <dbReference type="ARBA" id="ARBA00023015"/>
    </source>
</evidence>